<keyword evidence="1" id="KW-0808">Transferase</keyword>
<dbReference type="Pfam" id="PF13439">
    <property type="entry name" value="Glyco_transf_4"/>
    <property type="match status" value="1"/>
</dbReference>
<dbReference type="GO" id="GO:0009103">
    <property type="term" value="P:lipopolysaccharide biosynthetic process"/>
    <property type="evidence" value="ECO:0007669"/>
    <property type="project" value="TreeGrafter"/>
</dbReference>
<dbReference type="AlphaFoldDB" id="A0A932ZT13"/>
<gene>
    <name evidence="4" type="ORF">HY618_00765</name>
</gene>
<organism evidence="4 5">
    <name type="scientific">Tectimicrobiota bacterium</name>
    <dbReference type="NCBI Taxonomy" id="2528274"/>
    <lineage>
        <taxon>Bacteria</taxon>
        <taxon>Pseudomonadati</taxon>
        <taxon>Nitrospinota/Tectimicrobiota group</taxon>
        <taxon>Candidatus Tectimicrobiota</taxon>
    </lineage>
</organism>
<evidence type="ECO:0000313" key="4">
    <source>
        <dbReference type="EMBL" id="MBI4250965.1"/>
    </source>
</evidence>
<comment type="caution">
    <text evidence="4">The sequence shown here is derived from an EMBL/GenBank/DDBJ whole genome shotgun (WGS) entry which is preliminary data.</text>
</comment>
<dbReference type="CDD" id="cd03809">
    <property type="entry name" value="GT4_MtfB-like"/>
    <property type="match status" value="1"/>
</dbReference>
<dbReference type="GO" id="GO:0016757">
    <property type="term" value="F:glycosyltransferase activity"/>
    <property type="evidence" value="ECO:0007669"/>
    <property type="project" value="InterPro"/>
</dbReference>
<dbReference type="Proteomes" id="UP000752292">
    <property type="component" value="Unassembled WGS sequence"/>
</dbReference>
<dbReference type="Gene3D" id="3.40.50.2000">
    <property type="entry name" value="Glycogen Phosphorylase B"/>
    <property type="match status" value="2"/>
</dbReference>
<dbReference type="EMBL" id="JACQRX010000034">
    <property type="protein sequence ID" value="MBI4250965.1"/>
    <property type="molecule type" value="Genomic_DNA"/>
</dbReference>
<evidence type="ECO:0000259" key="2">
    <source>
        <dbReference type="Pfam" id="PF00534"/>
    </source>
</evidence>
<name>A0A932ZT13_UNCTE</name>
<dbReference type="PANTHER" id="PTHR46401:SF2">
    <property type="entry name" value="GLYCOSYLTRANSFERASE WBBK-RELATED"/>
    <property type="match status" value="1"/>
</dbReference>
<reference evidence="4" key="1">
    <citation type="submission" date="2020-07" db="EMBL/GenBank/DDBJ databases">
        <title>Huge and variable diversity of episymbiotic CPR bacteria and DPANN archaea in groundwater ecosystems.</title>
        <authorList>
            <person name="He C.Y."/>
            <person name="Keren R."/>
            <person name="Whittaker M."/>
            <person name="Farag I.F."/>
            <person name="Doudna J."/>
            <person name="Cate J.H.D."/>
            <person name="Banfield J.F."/>
        </authorList>
    </citation>
    <scope>NUCLEOTIDE SEQUENCE</scope>
    <source>
        <strain evidence="4">NC_groundwater_1370_Ag_S-0.2um_69_93</strain>
    </source>
</reference>
<dbReference type="InterPro" id="IPR001296">
    <property type="entry name" value="Glyco_trans_1"/>
</dbReference>
<dbReference type="PANTHER" id="PTHR46401">
    <property type="entry name" value="GLYCOSYLTRANSFERASE WBBK-RELATED"/>
    <property type="match status" value="1"/>
</dbReference>
<accession>A0A932ZT13</accession>
<evidence type="ECO:0000313" key="5">
    <source>
        <dbReference type="Proteomes" id="UP000752292"/>
    </source>
</evidence>
<sequence length="370" mass="40557">MRIGIDGRMLFMSGIGTYLRNLLAGLARLDAAGEYVLFLRPADRERFAAPGANFRIVTADAEPYSLAEQTLLPRLARREGLDLIHHPHYFTPWFGRTPMVATVHDLIHQLLPEMFRLRAVSWLAWAVAWRTASRARLVLTVSEHTRHDLVFRLGVPAAKVRVTYNALPPGWGEGPAPPLLPAVEALGGAPFFFYAGNHKRHKNLPLLIEAFDWLRRQEGGRGARLVLTGARDDLDSELRRRGLGGEAVFLGEVPNAALEGVYRAARALVFPSRYEGFGLPPLEAMGCGVPPIVSDAASLPEVVGEAGVIVPVGKAQPLGEAMLRLLADDRLHGELSARARERARRFSWRALAEGTLQVYREAAAGAGGRP</sequence>
<feature type="domain" description="Glycosyl transferase family 1" evidence="2">
    <location>
        <begin position="188"/>
        <end position="344"/>
    </location>
</feature>
<feature type="domain" description="Glycosyltransferase subfamily 4-like N-terminal" evidence="3">
    <location>
        <begin position="13"/>
        <end position="166"/>
    </location>
</feature>
<proteinExistence type="predicted"/>
<dbReference type="SUPFAM" id="SSF53756">
    <property type="entry name" value="UDP-Glycosyltransferase/glycogen phosphorylase"/>
    <property type="match status" value="1"/>
</dbReference>
<protein>
    <submittedName>
        <fullName evidence="4">Glycosyltransferase family 4 protein</fullName>
    </submittedName>
</protein>
<evidence type="ECO:0000259" key="3">
    <source>
        <dbReference type="Pfam" id="PF13439"/>
    </source>
</evidence>
<dbReference type="InterPro" id="IPR028098">
    <property type="entry name" value="Glyco_trans_4-like_N"/>
</dbReference>
<evidence type="ECO:0000256" key="1">
    <source>
        <dbReference type="ARBA" id="ARBA00022679"/>
    </source>
</evidence>
<dbReference type="Pfam" id="PF00534">
    <property type="entry name" value="Glycos_transf_1"/>
    <property type="match status" value="1"/>
</dbReference>